<protein>
    <recommendedName>
        <fullName evidence="5">TPR-like protein</fullName>
    </recommendedName>
</protein>
<dbReference type="SMART" id="SM00726">
    <property type="entry name" value="UIM"/>
    <property type="match status" value="2"/>
</dbReference>
<dbReference type="EMBL" id="ML739070">
    <property type="protein sequence ID" value="KAE8354538.1"/>
    <property type="molecule type" value="Genomic_DNA"/>
</dbReference>
<gene>
    <name evidence="3" type="ORF">BDV28DRAFT_130725</name>
</gene>
<proteinExistence type="predicted"/>
<dbReference type="InterPro" id="IPR011990">
    <property type="entry name" value="TPR-like_helical_dom_sf"/>
</dbReference>
<dbReference type="Gene3D" id="1.25.40.10">
    <property type="entry name" value="Tetratricopeptide repeat domain"/>
    <property type="match status" value="3"/>
</dbReference>
<dbReference type="InterPro" id="IPR003903">
    <property type="entry name" value="UIM_dom"/>
</dbReference>
<feature type="region of interest" description="Disordered" evidence="2">
    <location>
        <begin position="710"/>
        <end position="768"/>
    </location>
</feature>
<name>A0A5N6ZAU6_9EURO</name>
<dbReference type="PROSITE" id="PS50330">
    <property type="entry name" value="UIM"/>
    <property type="match status" value="2"/>
</dbReference>
<dbReference type="Pfam" id="PF13374">
    <property type="entry name" value="TPR_10"/>
    <property type="match status" value="1"/>
</dbReference>
<evidence type="ECO:0000313" key="4">
    <source>
        <dbReference type="Proteomes" id="UP000327118"/>
    </source>
</evidence>
<keyword evidence="4" id="KW-1185">Reference proteome</keyword>
<dbReference type="OrthoDB" id="5986190at2759"/>
<organism evidence="3 4">
    <name type="scientific">Aspergillus coremiiformis</name>
    <dbReference type="NCBI Taxonomy" id="138285"/>
    <lineage>
        <taxon>Eukaryota</taxon>
        <taxon>Fungi</taxon>
        <taxon>Dikarya</taxon>
        <taxon>Ascomycota</taxon>
        <taxon>Pezizomycotina</taxon>
        <taxon>Eurotiomycetes</taxon>
        <taxon>Eurotiomycetidae</taxon>
        <taxon>Eurotiales</taxon>
        <taxon>Aspergillaceae</taxon>
        <taxon>Aspergillus</taxon>
        <taxon>Aspergillus subgen. Circumdati</taxon>
    </lineage>
</organism>
<accession>A0A5N6ZAU6</accession>
<dbReference type="Proteomes" id="UP000327118">
    <property type="component" value="Unassembled WGS sequence"/>
</dbReference>
<evidence type="ECO:0000256" key="2">
    <source>
        <dbReference type="SAM" id="MobiDB-lite"/>
    </source>
</evidence>
<evidence type="ECO:0008006" key="5">
    <source>
        <dbReference type="Google" id="ProtNLM"/>
    </source>
</evidence>
<feature type="coiled-coil region" evidence="1">
    <location>
        <begin position="427"/>
        <end position="488"/>
    </location>
</feature>
<dbReference type="PANTHER" id="PTHR46082">
    <property type="entry name" value="ATP/GTP-BINDING PROTEIN-RELATED"/>
    <property type="match status" value="1"/>
</dbReference>
<keyword evidence="1" id="KW-0175">Coiled coil</keyword>
<dbReference type="SUPFAM" id="SSF48452">
    <property type="entry name" value="TPR-like"/>
    <property type="match status" value="3"/>
</dbReference>
<feature type="compositionally biased region" description="Polar residues" evidence="2">
    <location>
        <begin position="711"/>
        <end position="722"/>
    </location>
</feature>
<evidence type="ECO:0000256" key="1">
    <source>
        <dbReference type="SAM" id="Coils"/>
    </source>
</evidence>
<evidence type="ECO:0000313" key="3">
    <source>
        <dbReference type="EMBL" id="KAE8354538.1"/>
    </source>
</evidence>
<dbReference type="Pfam" id="PF13424">
    <property type="entry name" value="TPR_12"/>
    <property type="match status" value="1"/>
</dbReference>
<feature type="compositionally biased region" description="Acidic residues" evidence="2">
    <location>
        <begin position="725"/>
        <end position="736"/>
    </location>
</feature>
<dbReference type="PANTHER" id="PTHR46082:SF6">
    <property type="entry name" value="AAA+ ATPASE DOMAIN-CONTAINING PROTEIN-RELATED"/>
    <property type="match status" value="1"/>
</dbReference>
<reference evidence="4" key="1">
    <citation type="submission" date="2019-04" db="EMBL/GenBank/DDBJ databases">
        <title>Friends and foes A comparative genomics studyof 23 Aspergillus species from section Flavi.</title>
        <authorList>
            <consortium name="DOE Joint Genome Institute"/>
            <person name="Kjaerbolling I."/>
            <person name="Vesth T."/>
            <person name="Frisvad J.C."/>
            <person name="Nybo J.L."/>
            <person name="Theobald S."/>
            <person name="Kildgaard S."/>
            <person name="Isbrandt T."/>
            <person name="Kuo A."/>
            <person name="Sato A."/>
            <person name="Lyhne E.K."/>
            <person name="Kogle M.E."/>
            <person name="Wiebenga A."/>
            <person name="Kun R.S."/>
            <person name="Lubbers R.J."/>
            <person name="Makela M.R."/>
            <person name="Barry K."/>
            <person name="Chovatia M."/>
            <person name="Clum A."/>
            <person name="Daum C."/>
            <person name="Haridas S."/>
            <person name="He G."/>
            <person name="LaButti K."/>
            <person name="Lipzen A."/>
            <person name="Mondo S."/>
            <person name="Riley R."/>
            <person name="Salamov A."/>
            <person name="Simmons B.A."/>
            <person name="Magnuson J.K."/>
            <person name="Henrissat B."/>
            <person name="Mortensen U.H."/>
            <person name="Larsen T.O."/>
            <person name="Devries R.P."/>
            <person name="Grigoriev I.V."/>
            <person name="Machida M."/>
            <person name="Baker S.E."/>
            <person name="Andersen M.R."/>
        </authorList>
    </citation>
    <scope>NUCLEOTIDE SEQUENCE [LARGE SCALE GENOMIC DNA]</scope>
    <source>
        <strain evidence="4">CBS 553.77</strain>
    </source>
</reference>
<sequence>MPFDGRRRLALADYGATTDDIKDPKKLQVLQRKILNSLSLTGDEYHIMREQLDASKFGEDKRPKFIESVLEGLSKFGVSSAEKDDQMKEALAHNCLNIVPSFFQLSTLDYRVRIQITKCLQDRATGSCEKCFRSASSELALCYTVGFGVHSDEMEAKTWLDKSRTPEEEFQERLAHLKHLSPGDIEFGKFWNFAAQGGFLVQPIARYGNTNLASTEDYLTREVQDLEEVLGCGHWLTFEIQITLLHVLNIQRKHGEAQDVSQSLEVSTKEKYGDESALHVRAMQELARSLWKQEHWDEAERLLNQAKIIHKKNVGSEHLLTLGVSLDLARVYGEHGKNSEAEREWQELTKSLEKNVPPSHPFARLANQEHANLLQGQGRVEEAILLREQHATRNQIIDKLNLEHNEGWGAMQRGQLGKAETMLSQVIQKIENLCQNDQDMRDNLELALLSATRNLALVYRNQGRLIEAENLQRDVTEKTKAILGLSNEATLDICWDLARTYQMQEKWVEAEKMLLEVKVARESLLGPAHKKTVQCSRRLAEVYRGQKEEDKEEKEMEFTKKACIKRLGLHHKDTFNAVRDLAIAYLSHNKLEQADAEWKTTVLLSHHLLGPHHAETLGALSNRGLVFLQIGRLEDAQQLLVQTRKEMLEYLGPKHQYTIITTHHLRSVFIQQSNWQGIADLEQNQPVIPQQLAFRPLSEDEQIQLAIAMSIQEQQGPPTTANDKGDEDDDDDDDDMENLRMAIEMSLQTEEENTSVDLSSEPERGMIP</sequence>
<dbReference type="AlphaFoldDB" id="A0A5N6ZAU6"/>
<dbReference type="InterPro" id="IPR053137">
    <property type="entry name" value="NLR-like"/>
</dbReference>